<organism evidence="1 2">
    <name type="scientific">Streptomyces halstedii</name>
    <dbReference type="NCBI Taxonomy" id="1944"/>
    <lineage>
        <taxon>Bacteria</taxon>
        <taxon>Bacillati</taxon>
        <taxon>Actinomycetota</taxon>
        <taxon>Actinomycetes</taxon>
        <taxon>Kitasatosporales</taxon>
        <taxon>Streptomycetaceae</taxon>
        <taxon>Streptomyces</taxon>
    </lineage>
</organism>
<dbReference type="RefSeq" id="WP_228874038.1">
    <property type="nucleotide sequence ID" value="NZ_JAHUVW010000005.1"/>
</dbReference>
<sequence length="115" mass="12772">MPMSAAAKAYYDSHFQALREHGAMNAARLWPRQALQYTTVNGARFLPFPSRMPARSVAPAVRSALKKHLVHEYDVAARDGSPLRIVYIRHAPGTWSGGEDVIDVYEVHAEEPSAL</sequence>
<evidence type="ECO:0000313" key="2">
    <source>
        <dbReference type="Proteomes" id="UP000735541"/>
    </source>
</evidence>
<proteinExistence type="predicted"/>
<comment type="caution">
    <text evidence="1">The sequence shown here is derived from an EMBL/GenBank/DDBJ whole genome shotgun (WGS) entry which is preliminary data.</text>
</comment>
<gene>
    <name evidence="1" type="ORF">STHAL_33290</name>
</gene>
<keyword evidence="2" id="KW-1185">Reference proteome</keyword>
<protein>
    <submittedName>
        <fullName evidence="1">Uncharacterized protein</fullName>
    </submittedName>
</protein>
<reference evidence="1 2" key="1">
    <citation type="submission" date="2021-07" db="EMBL/GenBank/DDBJ databases">
        <title>Sequencing Streptomyces halstedii LGO-A4 genome an citrus endophytic actinomycete.</title>
        <authorList>
            <person name="Samborskyy M."/>
            <person name="Scott N."/>
            <person name="Deglau R."/>
            <person name="Dickens S."/>
            <person name="Oliveira L.G."/>
        </authorList>
    </citation>
    <scope>NUCLEOTIDE SEQUENCE [LARGE SCALE GENOMIC DNA]</scope>
    <source>
        <strain evidence="1 2">LGO-A4</strain>
    </source>
</reference>
<evidence type="ECO:0000313" key="1">
    <source>
        <dbReference type="EMBL" id="MBV7674323.1"/>
    </source>
</evidence>
<dbReference type="EMBL" id="JAHUVW010000005">
    <property type="protein sequence ID" value="MBV7674323.1"/>
    <property type="molecule type" value="Genomic_DNA"/>
</dbReference>
<name>A0ABS6U190_STRHA</name>
<dbReference type="Proteomes" id="UP000735541">
    <property type="component" value="Unassembled WGS sequence"/>
</dbReference>
<accession>A0ABS6U190</accession>